<dbReference type="STRING" id="77635.BISU_0698"/>
<reference evidence="2 3" key="1">
    <citation type="submission" date="2014-03" db="EMBL/GenBank/DDBJ databases">
        <title>Genomics of Bifidobacteria.</title>
        <authorList>
            <person name="Ventura M."/>
            <person name="Milani C."/>
            <person name="Lugli G.A."/>
        </authorList>
    </citation>
    <scope>NUCLEOTIDE SEQUENCE [LARGE SCALE GENOMIC DNA]</scope>
    <source>
        <strain evidence="2 3">LMG 11597</strain>
    </source>
</reference>
<keyword evidence="3" id="KW-1185">Reference proteome</keyword>
<dbReference type="AlphaFoldDB" id="A0A087EA86"/>
<feature type="domain" description="Amidohydrolase 3" evidence="1">
    <location>
        <begin position="49"/>
        <end position="544"/>
    </location>
</feature>
<dbReference type="EMBL" id="JGZR01000003">
    <property type="protein sequence ID" value="KFJ04687.1"/>
    <property type="molecule type" value="Genomic_DNA"/>
</dbReference>
<dbReference type="InterPro" id="IPR033932">
    <property type="entry name" value="YtcJ-like"/>
</dbReference>
<dbReference type="Proteomes" id="UP000029055">
    <property type="component" value="Unassembled WGS sequence"/>
</dbReference>
<dbReference type="EC" id="3.5.1.91" evidence="2"/>
<name>A0A087EA86_9BIFI</name>
<dbReference type="InterPro" id="IPR032466">
    <property type="entry name" value="Metal_Hydrolase"/>
</dbReference>
<evidence type="ECO:0000313" key="2">
    <source>
        <dbReference type="EMBL" id="KFJ04687.1"/>
    </source>
</evidence>
<keyword evidence="2" id="KW-0378">Hydrolase</keyword>
<dbReference type="Gene3D" id="2.30.40.10">
    <property type="entry name" value="Urease, subunit C, domain 1"/>
    <property type="match status" value="1"/>
</dbReference>
<evidence type="ECO:0000259" key="1">
    <source>
        <dbReference type="Pfam" id="PF07969"/>
    </source>
</evidence>
<dbReference type="PANTHER" id="PTHR22642:SF2">
    <property type="entry name" value="PROTEIN LONG AFTER FAR-RED 3"/>
    <property type="match status" value="1"/>
</dbReference>
<dbReference type="SUPFAM" id="SSF51556">
    <property type="entry name" value="Metallo-dependent hydrolases"/>
    <property type="match status" value="1"/>
</dbReference>
<protein>
    <submittedName>
        <fullName evidence="2">Amidohydrolase 3</fullName>
        <ecNumber evidence="2">3.5.1.91</ecNumber>
    </submittedName>
</protein>
<evidence type="ECO:0000313" key="3">
    <source>
        <dbReference type="Proteomes" id="UP000029055"/>
    </source>
</evidence>
<sequence>MFAIDTIFENGRFQTMDTGRPYVSKVGVYDGRIIAVDDELEGMQARHHVDLQGRYACPGFNDVHLHFSLLGANLNQVDLRKQTTSTIAELYRKIQEACAQAPEGEWVLGWGFDQFSLGAFPDRARLDEISAGHPVLVLHLSNHAAVINTEAFRRGGYEHPDDIDQPDLVIKEQGKATGLVKDKMCFMFNGLANRVSERTLLHQLELAAQYTLSYGITSFSDAGTGTDRNWEGIGQTPYDIGLFQAAYERGMIHQRGTLMPYFSALHDLGQLAGDISDGFGLDLGIRTGFGGDLLDIGPFKIILDGAFSSLSAYLNEPYLGSANNCGVFSWDPEDFIRQVAKLHRQGWRMAVHAIGDRAINIALDAIENAQRLYPRRDVRHRLEHCGLADDATVERVIRDGVIPNPQGSFMYNNGDAYVRLLGEERAGRTYRMGSFVHRGAIIPGSTDAPCAPLAPMISIEGMVTRATESGYVLGTNEQLSLDEALRAYTFGSAYASHKEAVLGTIERGKYADIAVLDTDPHDVPPEALHEVTVAQTIIGGEVRYDHNSH</sequence>
<dbReference type="InterPro" id="IPR011059">
    <property type="entry name" value="Metal-dep_hydrolase_composite"/>
</dbReference>
<dbReference type="GO" id="GO:0016810">
    <property type="term" value="F:hydrolase activity, acting on carbon-nitrogen (but not peptide) bonds"/>
    <property type="evidence" value="ECO:0007669"/>
    <property type="project" value="InterPro"/>
</dbReference>
<comment type="caution">
    <text evidence="2">The sequence shown here is derived from an EMBL/GenBank/DDBJ whole genome shotgun (WGS) entry which is preliminary data.</text>
</comment>
<dbReference type="InterPro" id="IPR013108">
    <property type="entry name" value="Amidohydro_3"/>
</dbReference>
<dbReference type="OrthoDB" id="3173428at2"/>
<dbReference type="CDD" id="cd01300">
    <property type="entry name" value="YtcJ_like"/>
    <property type="match status" value="1"/>
</dbReference>
<dbReference type="SUPFAM" id="SSF51338">
    <property type="entry name" value="Composite domain of metallo-dependent hydrolases"/>
    <property type="match status" value="1"/>
</dbReference>
<dbReference type="Gene3D" id="3.20.20.140">
    <property type="entry name" value="Metal-dependent hydrolases"/>
    <property type="match status" value="1"/>
</dbReference>
<dbReference type="RefSeq" id="WP_024462705.1">
    <property type="nucleotide sequence ID" value="NZ_CP062939.1"/>
</dbReference>
<proteinExistence type="predicted"/>
<dbReference type="Pfam" id="PF07969">
    <property type="entry name" value="Amidohydro_3"/>
    <property type="match status" value="1"/>
</dbReference>
<dbReference type="eggNOG" id="COG1574">
    <property type="taxonomic scope" value="Bacteria"/>
</dbReference>
<accession>A0A087EA86</accession>
<dbReference type="Gene3D" id="3.10.310.70">
    <property type="match status" value="1"/>
</dbReference>
<dbReference type="PANTHER" id="PTHR22642">
    <property type="entry name" value="IMIDAZOLONEPROPIONASE"/>
    <property type="match status" value="1"/>
</dbReference>
<gene>
    <name evidence="2" type="ORF">BISU_0698</name>
</gene>
<organism evidence="2 3">
    <name type="scientific">Bifidobacterium subtile</name>
    <dbReference type="NCBI Taxonomy" id="77635"/>
    <lineage>
        <taxon>Bacteria</taxon>
        <taxon>Bacillati</taxon>
        <taxon>Actinomycetota</taxon>
        <taxon>Actinomycetes</taxon>
        <taxon>Bifidobacteriales</taxon>
        <taxon>Bifidobacteriaceae</taxon>
        <taxon>Bifidobacterium</taxon>
    </lineage>
</organism>